<feature type="compositionally biased region" description="Basic residues" evidence="1">
    <location>
        <begin position="971"/>
        <end position="983"/>
    </location>
</feature>
<dbReference type="eggNOG" id="ENOG502QPV9">
    <property type="taxonomic scope" value="Eukaryota"/>
</dbReference>
<feature type="domain" description="Skg3/CAF120-like PH-like" evidence="2">
    <location>
        <begin position="227"/>
        <end position="438"/>
    </location>
</feature>
<feature type="region of interest" description="Disordered" evidence="1">
    <location>
        <begin position="695"/>
        <end position="780"/>
    </location>
</feature>
<organism evidence="3 4">
    <name type="scientific">Wallemia ichthyophaga (strain EXF-994 / CBS 113033)</name>
    <dbReference type="NCBI Taxonomy" id="1299270"/>
    <lineage>
        <taxon>Eukaryota</taxon>
        <taxon>Fungi</taxon>
        <taxon>Dikarya</taxon>
        <taxon>Basidiomycota</taxon>
        <taxon>Wallemiomycotina</taxon>
        <taxon>Wallemiomycetes</taxon>
        <taxon>Wallemiales</taxon>
        <taxon>Wallemiaceae</taxon>
        <taxon>Wallemia</taxon>
    </lineage>
</organism>
<feature type="region of interest" description="Disordered" evidence="1">
    <location>
        <begin position="1164"/>
        <end position="1246"/>
    </location>
</feature>
<feature type="compositionally biased region" description="Acidic residues" evidence="1">
    <location>
        <begin position="855"/>
        <end position="866"/>
    </location>
</feature>
<feature type="compositionally biased region" description="Polar residues" evidence="1">
    <location>
        <begin position="1225"/>
        <end position="1246"/>
    </location>
</feature>
<dbReference type="OMA" id="SGMAWKR"/>
<dbReference type="GeneID" id="20376448"/>
<proteinExistence type="predicted"/>
<dbReference type="InterPro" id="IPR058155">
    <property type="entry name" value="Skg3/CAF120-like_PH"/>
</dbReference>
<dbReference type="EMBL" id="KE007227">
    <property type="protein sequence ID" value="EOR02934.1"/>
    <property type="molecule type" value="Genomic_DNA"/>
</dbReference>
<dbReference type="Pfam" id="PF25381">
    <property type="entry name" value="PH_26"/>
    <property type="match status" value="1"/>
</dbReference>
<feature type="region of interest" description="Disordered" evidence="1">
    <location>
        <begin position="261"/>
        <end position="284"/>
    </location>
</feature>
<dbReference type="HOGENOM" id="CLU_266192_0_0_1"/>
<feature type="compositionally biased region" description="Polar residues" evidence="1">
    <location>
        <begin position="265"/>
        <end position="277"/>
    </location>
</feature>
<gene>
    <name evidence="3" type="ORF">J056_003496</name>
</gene>
<feature type="compositionally biased region" description="Low complexity" evidence="1">
    <location>
        <begin position="888"/>
        <end position="899"/>
    </location>
</feature>
<feature type="compositionally biased region" description="Polar residues" evidence="1">
    <location>
        <begin position="984"/>
        <end position="996"/>
    </location>
</feature>
<dbReference type="OrthoDB" id="5563754at2759"/>
<feature type="compositionally biased region" description="Low complexity" evidence="1">
    <location>
        <begin position="1016"/>
        <end position="1025"/>
    </location>
</feature>
<feature type="compositionally biased region" description="Acidic residues" evidence="1">
    <location>
        <begin position="665"/>
        <end position="680"/>
    </location>
</feature>
<evidence type="ECO:0000313" key="3">
    <source>
        <dbReference type="EMBL" id="EOR02934.1"/>
    </source>
</evidence>
<feature type="compositionally biased region" description="Polar residues" evidence="1">
    <location>
        <begin position="582"/>
        <end position="607"/>
    </location>
</feature>
<dbReference type="KEGG" id="wic:J056_003496"/>
<evidence type="ECO:0000313" key="4">
    <source>
        <dbReference type="Proteomes" id="UP000014064"/>
    </source>
</evidence>
<evidence type="ECO:0000256" key="1">
    <source>
        <dbReference type="SAM" id="MobiDB-lite"/>
    </source>
</evidence>
<feature type="region of interest" description="Disordered" evidence="1">
    <location>
        <begin position="481"/>
        <end position="537"/>
    </location>
</feature>
<name>R9AL28_WALI9</name>
<reference evidence="4" key="1">
    <citation type="journal article" date="2013" name="BMC Genomics">
        <title>Genome and transcriptome sequencing of the halophilic fungus Wallemia ichthyophaga: haloadaptations present and absent.</title>
        <authorList>
            <person name="Zajc J."/>
            <person name="Liu Y."/>
            <person name="Dai W."/>
            <person name="Yang Z."/>
            <person name="Hu J."/>
            <person name="Gostincar C."/>
            <person name="Gunde-Cimerman N."/>
        </authorList>
    </citation>
    <scope>NUCLEOTIDE SEQUENCE [LARGE SCALE GENOMIC DNA]</scope>
    <source>
        <strain evidence="4">EXF-994 / CBS 113033</strain>
    </source>
</reference>
<feature type="region of interest" description="Disordered" evidence="1">
    <location>
        <begin position="799"/>
        <end position="827"/>
    </location>
</feature>
<dbReference type="AlphaFoldDB" id="R9AL28"/>
<feature type="region of interest" description="Disordered" evidence="1">
    <location>
        <begin position="845"/>
        <end position="1076"/>
    </location>
</feature>
<protein>
    <submittedName>
        <fullName evidence="3">Protein SKG3</fullName>
    </submittedName>
</protein>
<sequence>MPTKTTSADITDAPDTHHRRVASADAEPNESFGSHLDVESRNAPTGELQPLLTLVHAHSRKVYFSGYLAQRTVQNADGKPLKTGDSRGELQGVFVKLIGNVLNVWMRKGMESAAAAGQAIPPNYINISDSHTELVGSILVAVPPPEYQRTVDHVFALNYAGLNRQEYVAQDKHTLHTVVTAIRLSAWEKKRLEELYTGHLLRILQRSNLPGNSGRQPFIEPHSPLVKGKMEGWVKVRFSGTAKWQRYWLVLTNYRPSERKKSFFGGSNSNTATSSQSHSHRHAFPSPPNYSAIASFYAQKNVKSSTRPIYTMTLATQAYAIFPERTELISHSGLMKIDGRLENGEENGYVDQLGQSVQREDGWCLLMPDVGEKRKSKARSSTGSSLTNTNSSATSSMSSSHTWSEMLNWLVGIHDSFHLYGRPKAYSFDPRDPRSLFFAYPIGPQRGRLFLDMDLARGADVHEKRGFKVRSNLLAILHDRMLPPSQQGNRGKAASDDSSDGVPSTRPVSLQPGGQVSPDKMKTRLARPPSIPSIGAGGNGVDGVNAFSEPLLAGHSGASEHSLKEHTRDSENDTLLPENRSYHSYRSYTSNKRNTHNNTLHTDTSPSLPRIEPLGPIGMGEGGQVYGDVGSAEAGNMHNTGSKSTASTAIPSFHGVFARDRVSESESENGGEIERDELEGDVGQSGQFAQVVDTGAGAHDREAGVRTPFSSISTGSLQTPASTGTNGTGSVEEQTARAAQELRRKLSLGGSDSDELDDGGGLLPPSHSHSVSHSHAPHSRQSINSAAFDQHVIPYPIHTNHSGYSNHQPYENHTNYSIPNTPYSEGLPSVQSVQSAYNDGSIASKYSQNTYNDYSDYDDYDSDDEGGGGKRRGEANTDVDFDLNVNPTSLNASANASTSDQYLNRTQPLEVEDNERTPHMPSRPPPILSSPVPPSPPAPPAPKPASLQAGSPVSPIARSNTSHVSYSRPPSLRHSHSHSHAQGHTRTLSHTGSQLPHSPLGREGSVYGVQDNRAYPHPSSLSSSHSHSHSHSQFNPHPNPYAHSHSRSHTRQMSPPPQMSPPMQNMQNTQSAPGIPNMMPSMQMPMGMGMQMPMGMGVPSNTQSAPGSMQGMQGMQGMPPMDPSAMGNQASITAFFQAMMAAQQAFQQSMWQYHQQQQGGAVAGAGVHRSPSQSMSMNMTMSPSQPMAMSPQSPYSQYSQMSPQSSYPHHLTPSPQNHNHNHHNQFGSPDMHSQSYQSFYTHSPQN</sequence>
<feature type="compositionally biased region" description="Polar residues" evidence="1">
    <location>
        <begin position="637"/>
        <end position="648"/>
    </location>
</feature>
<dbReference type="Proteomes" id="UP000014064">
    <property type="component" value="Unassembled WGS sequence"/>
</dbReference>
<feature type="compositionally biased region" description="Pro residues" evidence="1">
    <location>
        <begin position="921"/>
        <end position="943"/>
    </location>
</feature>
<feature type="region of interest" description="Disordered" evidence="1">
    <location>
        <begin position="374"/>
        <end position="397"/>
    </location>
</feature>
<feature type="region of interest" description="Disordered" evidence="1">
    <location>
        <begin position="556"/>
        <end position="648"/>
    </location>
</feature>
<accession>R9AL28</accession>
<dbReference type="RefSeq" id="XP_009266994.1">
    <property type="nucleotide sequence ID" value="XM_009268719.1"/>
</dbReference>
<feature type="compositionally biased region" description="Low complexity" evidence="1">
    <location>
        <begin position="1179"/>
        <end position="1208"/>
    </location>
</feature>
<feature type="region of interest" description="Disordered" evidence="1">
    <location>
        <begin position="21"/>
        <end position="42"/>
    </location>
</feature>
<evidence type="ECO:0000259" key="2">
    <source>
        <dbReference type="Pfam" id="PF25381"/>
    </source>
</evidence>
<feature type="compositionally biased region" description="Low complexity" evidence="1">
    <location>
        <begin position="380"/>
        <end position="397"/>
    </location>
</feature>
<feature type="compositionally biased region" description="Basic and acidic residues" evidence="1">
    <location>
        <begin position="561"/>
        <end position="571"/>
    </location>
</feature>
<feature type="region of interest" description="Disordered" evidence="1">
    <location>
        <begin position="660"/>
        <end position="683"/>
    </location>
</feature>
<feature type="compositionally biased region" description="Polar residues" evidence="1">
    <location>
        <begin position="708"/>
        <end position="733"/>
    </location>
</feature>
<keyword evidence="4" id="KW-1185">Reference proteome</keyword>